<sequence length="483" mass="54105">MHCCVVCGDEEAEAAPLRASPCGEHYMCDSCLEDTFRLAMNDEKHYPPRCCNNEQSIFLIDDFEENLPLQLIFDYKSKEMGEYSVQPRFRTYCANGSCATFLHPETHVTNTITYAICEICSTITCITCKTRVPQDLRSHECDVPDEEKKFKITVKEKGYQECYTCGRTVELVEACNHISCECGAEFCYICGKEWEGLHACPHYGPPVYDEDGYNQDGFHKDTGLNRNGQTRREQLREDDPESEDSEEEEEEEEEGDPMFQMMRQAGMSAEEAREALDLQRFQDLQDQSVEEDPDEEGEAAAEAEEANGGFGGGFAGPREADIDVPGDQAEDDEGKHDDEIPPPELSPEDVMTVWPDNELPSNPNNISDDELPANPEGAADHVNLSSGIAPDASRASRLDQLPFRNSHSVEPENGTGSPADYQDTYVIPGSFPSSNAEEYANDRADENIGEPMQDVVDYSSDSDDDGDKRYSEEEYYNHFVGQL</sequence>
<evidence type="ECO:0000259" key="10">
    <source>
        <dbReference type="PROSITE" id="PS51873"/>
    </source>
</evidence>
<dbReference type="Gene3D" id="1.20.120.1750">
    <property type="match status" value="1"/>
</dbReference>
<dbReference type="OrthoDB" id="10009520at2759"/>
<evidence type="ECO:0000313" key="11">
    <source>
        <dbReference type="EMBL" id="KAF2185246.1"/>
    </source>
</evidence>
<accession>A0A6A6E5V4</accession>
<keyword evidence="8" id="KW-0862">Zinc</keyword>
<keyword evidence="3" id="KW-0808">Transferase</keyword>
<gene>
    <name evidence="11" type="ORF">K469DRAFT_750426</name>
</gene>
<feature type="compositionally biased region" description="Acidic residues" evidence="9">
    <location>
        <begin position="238"/>
        <end position="256"/>
    </location>
</feature>
<dbReference type="GO" id="GO:0008270">
    <property type="term" value="F:zinc ion binding"/>
    <property type="evidence" value="ECO:0007669"/>
    <property type="project" value="UniProtKB-KW"/>
</dbReference>
<feature type="compositionally biased region" description="Basic and acidic residues" evidence="9">
    <location>
        <begin position="466"/>
        <end position="476"/>
    </location>
</feature>
<keyword evidence="6" id="KW-0863">Zinc-finger</keyword>
<dbReference type="InterPro" id="IPR044066">
    <property type="entry name" value="TRIAD_supradom"/>
</dbReference>
<proteinExistence type="predicted"/>
<dbReference type="Proteomes" id="UP000800200">
    <property type="component" value="Unassembled WGS sequence"/>
</dbReference>
<evidence type="ECO:0000256" key="2">
    <source>
        <dbReference type="ARBA" id="ARBA00012251"/>
    </source>
</evidence>
<dbReference type="EC" id="2.3.2.31" evidence="2"/>
<evidence type="ECO:0000256" key="5">
    <source>
        <dbReference type="ARBA" id="ARBA00022737"/>
    </source>
</evidence>
<keyword evidence="7" id="KW-0833">Ubl conjugation pathway</keyword>
<evidence type="ECO:0000256" key="8">
    <source>
        <dbReference type="ARBA" id="ARBA00022833"/>
    </source>
</evidence>
<evidence type="ECO:0000256" key="9">
    <source>
        <dbReference type="SAM" id="MobiDB-lite"/>
    </source>
</evidence>
<dbReference type="PROSITE" id="PS51873">
    <property type="entry name" value="TRIAD"/>
    <property type="match status" value="1"/>
</dbReference>
<dbReference type="Pfam" id="PF01485">
    <property type="entry name" value="IBR"/>
    <property type="match status" value="1"/>
</dbReference>
<reference evidence="11" key="1">
    <citation type="journal article" date="2020" name="Stud. Mycol.">
        <title>101 Dothideomycetes genomes: a test case for predicting lifestyles and emergence of pathogens.</title>
        <authorList>
            <person name="Haridas S."/>
            <person name="Albert R."/>
            <person name="Binder M."/>
            <person name="Bloem J."/>
            <person name="Labutti K."/>
            <person name="Salamov A."/>
            <person name="Andreopoulos B."/>
            <person name="Baker S."/>
            <person name="Barry K."/>
            <person name="Bills G."/>
            <person name="Bluhm B."/>
            <person name="Cannon C."/>
            <person name="Castanera R."/>
            <person name="Culley D."/>
            <person name="Daum C."/>
            <person name="Ezra D."/>
            <person name="Gonzalez J."/>
            <person name="Henrissat B."/>
            <person name="Kuo A."/>
            <person name="Liang C."/>
            <person name="Lipzen A."/>
            <person name="Lutzoni F."/>
            <person name="Magnuson J."/>
            <person name="Mondo S."/>
            <person name="Nolan M."/>
            <person name="Ohm R."/>
            <person name="Pangilinan J."/>
            <person name="Park H.-J."/>
            <person name="Ramirez L."/>
            <person name="Alfaro M."/>
            <person name="Sun H."/>
            <person name="Tritt A."/>
            <person name="Yoshinaga Y."/>
            <person name="Zwiers L.-H."/>
            <person name="Turgeon B."/>
            <person name="Goodwin S."/>
            <person name="Spatafora J."/>
            <person name="Crous P."/>
            <person name="Grigoriev I."/>
        </authorList>
    </citation>
    <scope>NUCLEOTIDE SEQUENCE</scope>
    <source>
        <strain evidence="11">CBS 207.26</strain>
    </source>
</reference>
<protein>
    <recommendedName>
        <fullName evidence="2">RBR-type E3 ubiquitin transferase</fullName>
        <ecNumber evidence="2">2.3.2.31</ecNumber>
    </recommendedName>
</protein>
<dbReference type="CDD" id="cd22584">
    <property type="entry name" value="Rcat_RBR_unk"/>
    <property type="match status" value="1"/>
</dbReference>
<evidence type="ECO:0000256" key="6">
    <source>
        <dbReference type="ARBA" id="ARBA00022771"/>
    </source>
</evidence>
<evidence type="ECO:0000256" key="1">
    <source>
        <dbReference type="ARBA" id="ARBA00001798"/>
    </source>
</evidence>
<keyword evidence="4" id="KW-0479">Metal-binding</keyword>
<evidence type="ECO:0000256" key="7">
    <source>
        <dbReference type="ARBA" id="ARBA00022786"/>
    </source>
</evidence>
<dbReference type="InterPro" id="IPR002867">
    <property type="entry name" value="IBR_dom"/>
</dbReference>
<feature type="compositionally biased region" description="Acidic residues" evidence="9">
    <location>
        <begin position="288"/>
        <end position="305"/>
    </location>
</feature>
<evidence type="ECO:0000256" key="3">
    <source>
        <dbReference type="ARBA" id="ARBA00022679"/>
    </source>
</evidence>
<keyword evidence="5" id="KW-0677">Repeat</keyword>
<dbReference type="PANTHER" id="PTHR11685">
    <property type="entry name" value="RBR FAMILY RING FINGER AND IBR DOMAIN-CONTAINING"/>
    <property type="match status" value="1"/>
</dbReference>
<evidence type="ECO:0000256" key="4">
    <source>
        <dbReference type="ARBA" id="ARBA00022723"/>
    </source>
</evidence>
<feature type="region of interest" description="Disordered" evidence="9">
    <location>
        <begin position="287"/>
        <end position="483"/>
    </location>
</feature>
<dbReference type="AlphaFoldDB" id="A0A6A6E5V4"/>
<dbReference type="EMBL" id="ML994634">
    <property type="protein sequence ID" value="KAF2185246.1"/>
    <property type="molecule type" value="Genomic_DNA"/>
</dbReference>
<dbReference type="GO" id="GO:0061630">
    <property type="term" value="F:ubiquitin protein ligase activity"/>
    <property type="evidence" value="ECO:0007669"/>
    <property type="project" value="UniProtKB-EC"/>
</dbReference>
<dbReference type="InterPro" id="IPR031127">
    <property type="entry name" value="E3_UB_ligase_RBR"/>
</dbReference>
<feature type="domain" description="RING-type" evidence="10">
    <location>
        <begin position="1"/>
        <end position="210"/>
    </location>
</feature>
<dbReference type="SUPFAM" id="SSF57850">
    <property type="entry name" value="RING/U-box"/>
    <property type="match status" value="1"/>
</dbReference>
<dbReference type="GO" id="GO:0016567">
    <property type="term" value="P:protein ubiquitination"/>
    <property type="evidence" value="ECO:0007669"/>
    <property type="project" value="InterPro"/>
</dbReference>
<keyword evidence="12" id="KW-1185">Reference proteome</keyword>
<name>A0A6A6E5V4_9PEZI</name>
<organism evidence="11 12">
    <name type="scientific">Zopfia rhizophila CBS 207.26</name>
    <dbReference type="NCBI Taxonomy" id="1314779"/>
    <lineage>
        <taxon>Eukaryota</taxon>
        <taxon>Fungi</taxon>
        <taxon>Dikarya</taxon>
        <taxon>Ascomycota</taxon>
        <taxon>Pezizomycotina</taxon>
        <taxon>Dothideomycetes</taxon>
        <taxon>Dothideomycetes incertae sedis</taxon>
        <taxon>Zopfiaceae</taxon>
        <taxon>Zopfia</taxon>
    </lineage>
</organism>
<feature type="region of interest" description="Disordered" evidence="9">
    <location>
        <begin position="213"/>
        <end position="258"/>
    </location>
</feature>
<evidence type="ECO:0000313" key="12">
    <source>
        <dbReference type="Proteomes" id="UP000800200"/>
    </source>
</evidence>
<comment type="catalytic activity">
    <reaction evidence="1">
        <text>[E2 ubiquitin-conjugating enzyme]-S-ubiquitinyl-L-cysteine + [acceptor protein]-L-lysine = [E2 ubiquitin-conjugating enzyme]-L-cysteine + [acceptor protein]-N(6)-ubiquitinyl-L-lysine.</text>
        <dbReference type="EC" id="2.3.2.31"/>
    </reaction>
</comment>
<feature type="compositionally biased region" description="Acidic residues" evidence="9">
    <location>
        <begin position="322"/>
        <end position="332"/>
    </location>
</feature>